<feature type="domain" description="EamA" evidence="7">
    <location>
        <begin position="161"/>
        <end position="296"/>
    </location>
</feature>
<comment type="caution">
    <text evidence="8">The sequence shown here is derived from an EMBL/GenBank/DDBJ whole genome shotgun (WGS) entry which is preliminary data.</text>
</comment>
<dbReference type="AlphaFoldDB" id="A0A4Q5LZJ1"/>
<keyword evidence="9" id="KW-1185">Reference proteome</keyword>
<dbReference type="GO" id="GO:0016020">
    <property type="term" value="C:membrane"/>
    <property type="evidence" value="ECO:0007669"/>
    <property type="project" value="UniProtKB-SubCell"/>
</dbReference>
<evidence type="ECO:0000256" key="4">
    <source>
        <dbReference type="ARBA" id="ARBA00022989"/>
    </source>
</evidence>
<organism evidence="8 9">
    <name type="scientific">Emticicia agri</name>
    <dbReference type="NCBI Taxonomy" id="2492393"/>
    <lineage>
        <taxon>Bacteria</taxon>
        <taxon>Pseudomonadati</taxon>
        <taxon>Bacteroidota</taxon>
        <taxon>Cytophagia</taxon>
        <taxon>Cytophagales</taxon>
        <taxon>Leadbetterellaceae</taxon>
        <taxon>Emticicia</taxon>
    </lineage>
</organism>
<feature type="transmembrane region" description="Helical" evidence="6">
    <location>
        <begin position="7"/>
        <end position="28"/>
    </location>
</feature>
<evidence type="ECO:0000313" key="9">
    <source>
        <dbReference type="Proteomes" id="UP000293162"/>
    </source>
</evidence>
<dbReference type="InterPro" id="IPR000620">
    <property type="entry name" value="EamA_dom"/>
</dbReference>
<feature type="transmembrane region" description="Helical" evidence="6">
    <location>
        <begin position="107"/>
        <end position="124"/>
    </location>
</feature>
<dbReference type="EMBL" id="SEWF01000016">
    <property type="protein sequence ID" value="RYU95304.1"/>
    <property type="molecule type" value="Genomic_DNA"/>
</dbReference>
<dbReference type="PANTHER" id="PTHR32322:SF2">
    <property type="entry name" value="EAMA DOMAIN-CONTAINING PROTEIN"/>
    <property type="match status" value="1"/>
</dbReference>
<feature type="transmembrane region" description="Helical" evidence="6">
    <location>
        <begin position="159"/>
        <end position="180"/>
    </location>
</feature>
<evidence type="ECO:0000313" key="8">
    <source>
        <dbReference type="EMBL" id="RYU95304.1"/>
    </source>
</evidence>
<feature type="transmembrane region" description="Helical" evidence="6">
    <location>
        <begin position="131"/>
        <end position="147"/>
    </location>
</feature>
<protein>
    <submittedName>
        <fullName evidence="8">DMT family transporter</fullName>
    </submittedName>
</protein>
<name>A0A4Q5LZJ1_9BACT</name>
<gene>
    <name evidence="8" type="ORF">EWM59_12700</name>
</gene>
<reference evidence="8 9" key="1">
    <citation type="submission" date="2019-02" db="EMBL/GenBank/DDBJ databases">
        <title>Bacterial novel species Emticicia sp. 17J42-9 isolated from soil.</title>
        <authorList>
            <person name="Jung H.-Y."/>
        </authorList>
    </citation>
    <scope>NUCLEOTIDE SEQUENCE [LARGE SCALE GENOMIC DNA]</scope>
    <source>
        <strain evidence="8 9">17J42-9</strain>
    </source>
</reference>
<proteinExistence type="inferred from homology"/>
<feature type="transmembrane region" description="Helical" evidence="6">
    <location>
        <begin position="254"/>
        <end position="272"/>
    </location>
</feature>
<dbReference type="RefSeq" id="WP_130021353.1">
    <property type="nucleotide sequence ID" value="NZ_SEWF01000016.1"/>
</dbReference>
<dbReference type="Pfam" id="PF00892">
    <property type="entry name" value="EamA"/>
    <property type="match status" value="2"/>
</dbReference>
<dbReference type="InterPro" id="IPR050638">
    <property type="entry name" value="AA-Vitamin_Transporters"/>
</dbReference>
<comment type="subcellular location">
    <subcellularLocation>
        <location evidence="1">Membrane</location>
        <topology evidence="1">Multi-pass membrane protein</topology>
    </subcellularLocation>
</comment>
<accession>A0A4Q5LZJ1</accession>
<evidence type="ECO:0000256" key="5">
    <source>
        <dbReference type="ARBA" id="ARBA00023136"/>
    </source>
</evidence>
<keyword evidence="4 6" id="KW-1133">Transmembrane helix</keyword>
<keyword evidence="5 6" id="KW-0472">Membrane</keyword>
<comment type="similarity">
    <text evidence="2">Belongs to the EamA transporter family.</text>
</comment>
<dbReference type="Proteomes" id="UP000293162">
    <property type="component" value="Unassembled WGS sequence"/>
</dbReference>
<dbReference type="PANTHER" id="PTHR32322">
    <property type="entry name" value="INNER MEMBRANE TRANSPORTER"/>
    <property type="match status" value="1"/>
</dbReference>
<evidence type="ECO:0000256" key="2">
    <source>
        <dbReference type="ARBA" id="ARBA00007362"/>
    </source>
</evidence>
<feature type="transmembrane region" description="Helical" evidence="6">
    <location>
        <begin position="223"/>
        <end position="242"/>
    </location>
</feature>
<feature type="transmembrane region" description="Helical" evidence="6">
    <location>
        <begin position="278"/>
        <end position="297"/>
    </location>
</feature>
<evidence type="ECO:0000256" key="6">
    <source>
        <dbReference type="SAM" id="Phobius"/>
    </source>
</evidence>
<feature type="transmembrane region" description="Helical" evidence="6">
    <location>
        <begin position="34"/>
        <end position="55"/>
    </location>
</feature>
<sequence>MTDRTKYLIGAFLIFGAAFGFALKGIFIKSAYQYGIDSISLLSLRFLFSAPFYLFIILRKRYKEESHPIFAKRRWLYVAFIGFIGYYVSAYVNFLGLEYISASLERILLFIYPTFVLLINAFLIKRKVSRLQWVALLITYAGIFVAFMKHFEVHQQKNIALGAFLVILSGFTYSFYLVGSEKLVNKLGITRFTSWAMLAALVPTLIHSFFYNRLAIFQFPAQVYVIALSMAIFSTVLPTFMFSAGIKRIGSGNASIIASIGPIFTIILATLFLQEPIWLEQIVGTILVLTGVFLVSWKGKK</sequence>
<evidence type="ECO:0000259" key="7">
    <source>
        <dbReference type="Pfam" id="PF00892"/>
    </source>
</evidence>
<evidence type="ECO:0000256" key="3">
    <source>
        <dbReference type="ARBA" id="ARBA00022692"/>
    </source>
</evidence>
<keyword evidence="3 6" id="KW-0812">Transmembrane</keyword>
<feature type="transmembrane region" description="Helical" evidence="6">
    <location>
        <begin position="192"/>
        <end position="211"/>
    </location>
</feature>
<feature type="transmembrane region" description="Helical" evidence="6">
    <location>
        <begin position="75"/>
        <end position="95"/>
    </location>
</feature>
<evidence type="ECO:0000256" key="1">
    <source>
        <dbReference type="ARBA" id="ARBA00004141"/>
    </source>
</evidence>
<feature type="domain" description="EamA" evidence="7">
    <location>
        <begin position="9"/>
        <end position="147"/>
    </location>
</feature>
<dbReference type="InterPro" id="IPR037185">
    <property type="entry name" value="EmrE-like"/>
</dbReference>
<dbReference type="SUPFAM" id="SSF103481">
    <property type="entry name" value="Multidrug resistance efflux transporter EmrE"/>
    <property type="match status" value="2"/>
</dbReference>
<dbReference type="OrthoDB" id="9813617at2"/>